<reference evidence="8" key="2">
    <citation type="submission" date="2025-09" db="UniProtKB">
        <authorList>
            <consortium name="Ensembl"/>
        </authorList>
    </citation>
    <scope>IDENTIFICATION</scope>
</reference>
<dbReference type="Ensembl" id="ENSCCRT00010120540.1">
    <property type="protein sequence ID" value="ENSCCRP00010108302.1"/>
    <property type="gene ID" value="ENSCCRG00010046802.1"/>
</dbReference>
<dbReference type="CDD" id="cd08771">
    <property type="entry name" value="DLP_1"/>
    <property type="match status" value="1"/>
</dbReference>
<feature type="domain" description="GED" evidence="6">
    <location>
        <begin position="537"/>
        <end position="623"/>
    </location>
</feature>
<dbReference type="PRINTS" id="PR00195">
    <property type="entry name" value="DYNAMIN"/>
</dbReference>
<dbReference type="Gene3D" id="3.40.50.300">
    <property type="entry name" value="P-loop containing nucleotide triphosphate hydrolases"/>
    <property type="match status" value="1"/>
</dbReference>
<dbReference type="AlphaFoldDB" id="A0A8C1PPA4"/>
<dbReference type="InterPro" id="IPR003130">
    <property type="entry name" value="GED"/>
</dbReference>
<dbReference type="GO" id="GO:0005874">
    <property type="term" value="C:microtubule"/>
    <property type="evidence" value="ECO:0007669"/>
    <property type="project" value="TreeGrafter"/>
</dbReference>
<evidence type="ECO:0000259" key="6">
    <source>
        <dbReference type="PROSITE" id="PS51388"/>
    </source>
</evidence>
<dbReference type="Gene3D" id="1.20.120.1240">
    <property type="entry name" value="Dynamin, middle domain"/>
    <property type="match status" value="1"/>
</dbReference>
<evidence type="ECO:0000313" key="9">
    <source>
        <dbReference type="Proteomes" id="UP000694427"/>
    </source>
</evidence>
<dbReference type="PANTHER" id="PTHR11566">
    <property type="entry name" value="DYNAMIN"/>
    <property type="match status" value="1"/>
</dbReference>
<accession>A0A8C1PPA4</accession>
<dbReference type="InterPro" id="IPR001401">
    <property type="entry name" value="Dynamin_GTPase"/>
</dbReference>
<comment type="similarity">
    <text evidence="5">Belongs to the TRAFAC class dynamin-like GTPase superfamily. Dynamin/Fzo/YdjA family.</text>
</comment>
<dbReference type="InterPro" id="IPR045063">
    <property type="entry name" value="Dynamin_N"/>
</dbReference>
<dbReference type="Pfam" id="PF00350">
    <property type="entry name" value="Dynamin_N"/>
    <property type="match status" value="1"/>
</dbReference>
<dbReference type="GO" id="GO:0005525">
    <property type="term" value="F:GTP binding"/>
    <property type="evidence" value="ECO:0007669"/>
    <property type="project" value="UniProtKB-KW"/>
</dbReference>
<dbReference type="InterPro" id="IPR019762">
    <property type="entry name" value="Dynamin_GTPase_CS"/>
</dbReference>
<dbReference type="GO" id="GO:0031623">
    <property type="term" value="P:receptor internalization"/>
    <property type="evidence" value="ECO:0007669"/>
    <property type="project" value="TreeGrafter"/>
</dbReference>
<dbReference type="Pfam" id="PF01031">
    <property type="entry name" value="Dynamin_M"/>
    <property type="match status" value="1"/>
</dbReference>
<dbReference type="Pfam" id="PF02212">
    <property type="entry name" value="GED"/>
    <property type="match status" value="1"/>
</dbReference>
<organism evidence="8 9">
    <name type="scientific">Cyprinus carpio</name>
    <name type="common">Common carp</name>
    <dbReference type="NCBI Taxonomy" id="7962"/>
    <lineage>
        <taxon>Eukaryota</taxon>
        <taxon>Metazoa</taxon>
        <taxon>Chordata</taxon>
        <taxon>Craniata</taxon>
        <taxon>Vertebrata</taxon>
        <taxon>Euteleostomi</taxon>
        <taxon>Actinopterygii</taxon>
        <taxon>Neopterygii</taxon>
        <taxon>Teleostei</taxon>
        <taxon>Ostariophysi</taxon>
        <taxon>Cypriniformes</taxon>
        <taxon>Cyprinidae</taxon>
        <taxon>Cyprininae</taxon>
        <taxon>Cyprinus</taxon>
    </lineage>
</organism>
<keyword evidence="4 5" id="KW-0342">GTP-binding</keyword>
<feature type="domain" description="Dynamin-type G" evidence="7">
    <location>
        <begin position="26"/>
        <end position="299"/>
    </location>
</feature>
<dbReference type="GO" id="GO:0016185">
    <property type="term" value="P:synaptic vesicle budding from presynaptic endocytic zone membrane"/>
    <property type="evidence" value="ECO:0007669"/>
    <property type="project" value="TreeGrafter"/>
</dbReference>
<dbReference type="InterPro" id="IPR022812">
    <property type="entry name" value="Dynamin"/>
</dbReference>
<evidence type="ECO:0000256" key="1">
    <source>
        <dbReference type="ARBA" id="ARBA00004496"/>
    </source>
</evidence>
<dbReference type="InterPro" id="IPR000375">
    <property type="entry name" value="Dynamin_stalk"/>
</dbReference>
<dbReference type="InterPro" id="IPR020850">
    <property type="entry name" value="GED_dom"/>
</dbReference>
<dbReference type="GO" id="GO:0005886">
    <property type="term" value="C:plasma membrane"/>
    <property type="evidence" value="ECO:0007669"/>
    <property type="project" value="TreeGrafter"/>
</dbReference>
<dbReference type="InterPro" id="IPR030381">
    <property type="entry name" value="G_DYNAMIN_dom"/>
</dbReference>
<dbReference type="FunFam" id="3.40.50.300:FF:000621">
    <property type="entry name" value="Interferon-induced GTP-binding protein Mx1"/>
    <property type="match status" value="1"/>
</dbReference>
<dbReference type="PANTHER" id="PTHR11566:SF225">
    <property type="entry name" value="INTERFERON-INDUCED GTP-BINDING PROTEIN MX-RELATED"/>
    <property type="match status" value="1"/>
</dbReference>
<keyword evidence="2" id="KW-0963">Cytoplasm</keyword>
<evidence type="ECO:0000256" key="5">
    <source>
        <dbReference type="RuleBase" id="RU003932"/>
    </source>
</evidence>
<evidence type="ECO:0000256" key="4">
    <source>
        <dbReference type="ARBA" id="ARBA00023134"/>
    </source>
</evidence>
<evidence type="ECO:0000259" key="7">
    <source>
        <dbReference type="PROSITE" id="PS51718"/>
    </source>
</evidence>
<protein>
    <submittedName>
        <fullName evidence="8">Uncharacterized protein</fullName>
    </submittedName>
</protein>
<dbReference type="FunFam" id="1.20.120.1240:FF:000007">
    <property type="entry name" value="Interferon-induced GTP-binding protein Mx1"/>
    <property type="match status" value="1"/>
</dbReference>
<keyword evidence="3 5" id="KW-0547">Nucleotide-binding</keyword>
<name>A0A8C1PPA4_CYPCA</name>
<evidence type="ECO:0000256" key="2">
    <source>
        <dbReference type="ARBA" id="ARBA00022490"/>
    </source>
</evidence>
<dbReference type="SMART" id="SM00053">
    <property type="entry name" value="DYNc"/>
    <property type="match status" value="1"/>
</dbReference>
<dbReference type="SUPFAM" id="SSF52540">
    <property type="entry name" value="P-loop containing nucleoside triphosphate hydrolases"/>
    <property type="match status" value="1"/>
</dbReference>
<sequence length="623" mass="70895">MNHYEEKIRPCIDTIDNLRSLGVEKDLALPAIAVIGDQSSGKSSVLEALSGVALPRGSGIVTRCPLELKMIRTKDEEKWQGRISYLGKEEDIDDPAEVEKKIREAQDEMAGPGVGISNELISLQIISANVPDLTLIDLPGIARVAVKGQPENIGDQIKRLIRQFVTKQETINLVVVPCNVDIATTEALQMAQEEDPEGERTLGILTKPDLVDKGTEETVVDIVHNEIIHLTKGYMIVRCRGQKEILDQVTLNEATVTEKAFFQDHPHFSKLYEEGFATIPKLAEKLTIELVHHIQRSLPRLEEQIETKLAETQKELEKYGNGPPSDPAERLSFFIDKVTAFTQDMFNLTTGEEVKCASDLLIFPELRDVFAKWNSFLDRLGVSFNKKIEKQVGDYEAKYRGRELPGFINYKTFEGMVREQMKLLEEPALKMLKTVSGKCCFFIQLAQFSFVGFPNLLKIAKTKIEAIKQDKESQAESMLRTQFKMELIVYSQDGTYSQSLQDVKEMLEDEEDESSHRKPKKFNFVSVDVCTGSHATLREMKLHLESYYKIASKRLADQIPMVIRYLLLQEAALELQRNMLQLLQDKDEVDNLLKEDYDIGLKRENLLSRQNRLMKARSLLFTF</sequence>
<dbReference type="InterPro" id="IPR027417">
    <property type="entry name" value="P-loop_NTPase"/>
</dbReference>
<dbReference type="GO" id="GO:0005634">
    <property type="term" value="C:nucleus"/>
    <property type="evidence" value="ECO:0007669"/>
    <property type="project" value="TreeGrafter"/>
</dbReference>
<dbReference type="GO" id="GO:0005737">
    <property type="term" value="C:cytoplasm"/>
    <property type="evidence" value="ECO:0007669"/>
    <property type="project" value="UniProtKB-SubCell"/>
</dbReference>
<dbReference type="GO" id="GO:0098793">
    <property type="term" value="C:presynapse"/>
    <property type="evidence" value="ECO:0007669"/>
    <property type="project" value="GOC"/>
</dbReference>
<evidence type="ECO:0000256" key="3">
    <source>
        <dbReference type="ARBA" id="ARBA00022741"/>
    </source>
</evidence>
<dbReference type="GO" id="GO:0051607">
    <property type="term" value="P:defense response to virus"/>
    <property type="evidence" value="ECO:0007669"/>
    <property type="project" value="TreeGrafter"/>
</dbReference>
<evidence type="ECO:0000313" key="8">
    <source>
        <dbReference type="Ensembl" id="ENSCCRP00010108302.1"/>
    </source>
</evidence>
<proteinExistence type="inferred from homology"/>
<reference evidence="8" key="1">
    <citation type="submission" date="2025-08" db="UniProtKB">
        <authorList>
            <consortium name="Ensembl"/>
        </authorList>
    </citation>
    <scope>IDENTIFICATION</scope>
</reference>
<dbReference type="PROSITE" id="PS51718">
    <property type="entry name" value="G_DYNAMIN_2"/>
    <property type="match status" value="1"/>
</dbReference>
<keyword evidence="9" id="KW-1185">Reference proteome</keyword>
<dbReference type="SMART" id="SM00302">
    <property type="entry name" value="GED"/>
    <property type="match status" value="1"/>
</dbReference>
<dbReference type="GO" id="GO:0003924">
    <property type="term" value="F:GTPase activity"/>
    <property type="evidence" value="ECO:0007669"/>
    <property type="project" value="InterPro"/>
</dbReference>
<dbReference type="Proteomes" id="UP000694427">
    <property type="component" value="Unplaced"/>
</dbReference>
<dbReference type="PROSITE" id="PS51388">
    <property type="entry name" value="GED"/>
    <property type="match status" value="1"/>
</dbReference>
<dbReference type="GO" id="GO:0008017">
    <property type="term" value="F:microtubule binding"/>
    <property type="evidence" value="ECO:0007669"/>
    <property type="project" value="TreeGrafter"/>
</dbReference>
<comment type="subcellular location">
    <subcellularLocation>
        <location evidence="1">Cytoplasm</location>
    </subcellularLocation>
</comment>
<dbReference type="PROSITE" id="PS00410">
    <property type="entry name" value="G_DYNAMIN_1"/>
    <property type="match status" value="1"/>
</dbReference>